<feature type="compositionally biased region" description="Pro residues" evidence="1">
    <location>
        <begin position="89"/>
        <end position="98"/>
    </location>
</feature>
<dbReference type="PRINTS" id="PR01217">
    <property type="entry name" value="PRICHEXTENSN"/>
</dbReference>
<feature type="chain" id="PRO_5011498297" evidence="2">
    <location>
        <begin position="19"/>
        <end position="358"/>
    </location>
</feature>
<name>A0A1I1U055_9BACT</name>
<keyword evidence="4" id="KW-1185">Reference proteome</keyword>
<accession>A0A1I1U055</accession>
<dbReference type="STRING" id="54.SAMN02745121_00853"/>
<dbReference type="EMBL" id="FOMX01000003">
    <property type="protein sequence ID" value="SFD64119.1"/>
    <property type="molecule type" value="Genomic_DNA"/>
</dbReference>
<proteinExistence type="predicted"/>
<reference evidence="4" key="1">
    <citation type="submission" date="2016-10" db="EMBL/GenBank/DDBJ databases">
        <authorList>
            <person name="Varghese N."/>
            <person name="Submissions S."/>
        </authorList>
    </citation>
    <scope>NUCLEOTIDE SEQUENCE [LARGE SCALE GENOMIC DNA]</scope>
    <source>
        <strain evidence="4">ATCC 25963</strain>
    </source>
</reference>
<evidence type="ECO:0000256" key="1">
    <source>
        <dbReference type="SAM" id="MobiDB-lite"/>
    </source>
</evidence>
<keyword evidence="2" id="KW-0732">Signal</keyword>
<feature type="compositionally biased region" description="Low complexity" evidence="1">
    <location>
        <begin position="99"/>
        <end position="116"/>
    </location>
</feature>
<protein>
    <submittedName>
        <fullName evidence="3">Uncharacterized protein</fullName>
    </submittedName>
</protein>
<dbReference type="Proteomes" id="UP000199400">
    <property type="component" value="Unassembled WGS sequence"/>
</dbReference>
<feature type="region of interest" description="Disordered" evidence="1">
    <location>
        <begin position="21"/>
        <end position="125"/>
    </location>
</feature>
<gene>
    <name evidence="3" type="ORF">SAMN02745121_00853</name>
</gene>
<sequence>MSALLTLSVSWAMSLALAQPPVQTPTSAPPPVQTPKSSTTTTTTTTTATATATTPAGTTHASSPTPPAEAPKSAELPAWDPSATGAVPAAPPEPPVPVPVAETPATPPADASASAGPKEKPGPPFYTEAEMQQLRVRHGLEATSPTSERKSRWRCLIADPTCGLVVEVQATSGYAYRVRQGDVTSPGDVYRWNSARVQYDVWVSIPTLVEQRGGFKYTRVSLGPKGGIIASDSKDIWGNVGFAGRYWFKRGRWSPTIEFSSGLAFKVAGIQKPDGRFDNVRSPIGFVADVGIGLGGFGAIVLGGQFDSPLAREDVPERARTPAGGMFYIGFRGNILWGAPAVFGVATHAAALRAVNAP</sequence>
<evidence type="ECO:0000313" key="4">
    <source>
        <dbReference type="Proteomes" id="UP000199400"/>
    </source>
</evidence>
<evidence type="ECO:0000313" key="3">
    <source>
        <dbReference type="EMBL" id="SFD64119.1"/>
    </source>
</evidence>
<feature type="signal peptide" evidence="2">
    <location>
        <begin position="1"/>
        <end position="18"/>
    </location>
</feature>
<dbReference type="AlphaFoldDB" id="A0A1I1U055"/>
<feature type="compositionally biased region" description="Low complexity" evidence="1">
    <location>
        <begin position="34"/>
        <end position="63"/>
    </location>
</feature>
<evidence type="ECO:0000256" key="2">
    <source>
        <dbReference type="SAM" id="SignalP"/>
    </source>
</evidence>
<organism evidence="3 4">
    <name type="scientific">Nannocystis exedens</name>
    <dbReference type="NCBI Taxonomy" id="54"/>
    <lineage>
        <taxon>Bacteria</taxon>
        <taxon>Pseudomonadati</taxon>
        <taxon>Myxococcota</taxon>
        <taxon>Polyangia</taxon>
        <taxon>Nannocystales</taxon>
        <taxon>Nannocystaceae</taxon>
        <taxon>Nannocystis</taxon>
    </lineage>
</organism>